<accession>A0A1P8C760</accession>
<proteinExistence type="inferred from homology"/>
<dbReference type="InterPro" id="IPR005798">
    <property type="entry name" value="Cyt_b/b6_C"/>
</dbReference>
<dbReference type="GO" id="GO:0046872">
    <property type="term" value="F:metal ion binding"/>
    <property type="evidence" value="ECO:0007669"/>
    <property type="project" value="UniProtKB-UniRule"/>
</dbReference>
<feature type="transmembrane region" description="Helical" evidence="17">
    <location>
        <begin position="215"/>
        <end position="236"/>
    </location>
</feature>
<dbReference type="AlphaFoldDB" id="A0A1P8C760"/>
<evidence type="ECO:0000313" key="20">
    <source>
        <dbReference type="EMBL" id="AOT84238.1"/>
    </source>
</evidence>
<organism evidence="20">
    <name type="scientific">Longidorus vineacola</name>
    <dbReference type="NCBI Taxonomy" id="241698"/>
    <lineage>
        <taxon>Eukaryota</taxon>
        <taxon>Metazoa</taxon>
        <taxon>Ecdysozoa</taxon>
        <taxon>Nematoda</taxon>
        <taxon>Enoplea</taxon>
        <taxon>Dorylaimia</taxon>
        <taxon>Dorylaimida</taxon>
        <taxon>Dorylaimina</taxon>
        <taxon>Longidoroidea</taxon>
        <taxon>Longidoridae</taxon>
        <taxon>Longidorus</taxon>
    </lineage>
</organism>
<feature type="transmembrane region" description="Helical" evidence="17">
    <location>
        <begin position="134"/>
        <end position="158"/>
    </location>
</feature>
<evidence type="ECO:0000256" key="16">
    <source>
        <dbReference type="ARBA" id="ARBA00023136"/>
    </source>
</evidence>
<feature type="transmembrane region" description="Helical" evidence="17">
    <location>
        <begin position="334"/>
        <end position="353"/>
    </location>
</feature>
<comment type="cofactor">
    <cofactor evidence="17">
        <name>heme b</name>
        <dbReference type="ChEBI" id="CHEBI:60344"/>
    </cofactor>
    <text evidence="17">Binds 2 heme groups non-covalently.</text>
</comment>
<keyword evidence="11 17" id="KW-0249">Electron transport</keyword>
<reference evidence="20" key="1">
    <citation type="journal article" date="2017" name="Sci. Rep.">
        <title>Mitochondrial genome diversity in dagger and needle nematodes (Nematoda: Longidoridae).</title>
        <authorList>
            <person name="Palomares-Rius J.E."/>
            <person name="Cantalapiedra-Navarrete C."/>
            <person name="Archidona-Yuste A."/>
            <person name="Blok V.C."/>
            <person name="Castillo P."/>
        </authorList>
    </citation>
    <scope>NUCLEOTIDE SEQUENCE</scope>
    <source>
        <strain evidence="20">AR31</strain>
    </source>
</reference>
<dbReference type="GO" id="GO:0016491">
    <property type="term" value="F:oxidoreductase activity"/>
    <property type="evidence" value="ECO:0007669"/>
    <property type="project" value="UniProtKB-UniRule"/>
</dbReference>
<keyword evidence="10" id="KW-0999">Mitochondrion inner membrane</keyword>
<sequence length="366" mass="41192">MTTSLMKSYMKSIWELPSPSTLSYLWGFGSLLGVVMVIQVASGFLLAFYYVSGEMAWNSVVELSREVSSGWMLRLVHANTASFVFIVMYTHLCRGLVQGSFYLKGPWLSGWLIMALTMASAFLGYVLPWGQMSFWGATVIINLISVLPTGKILVTWLWGGFYVSAFTCSFFYALHFTLPFSVLLMAGVHLLLLHHSGSSTFSGLSASLKVKFSHLFSYKDMINLLLIWSMLAWLLFKPDWSADPVNFLMVDLSSSPIHIQPEWYFLHLYAVLRSIPNKVGGLIGFGLAFVLITILAASYSKQTVSQNSSYDLMSWSFLAVNIILMWLGSQPVEAPYVAMGQIMTFLYFTYLIMTMIMDKVLYELLV</sequence>
<comment type="subcellular location">
    <subcellularLocation>
        <location evidence="2">Mitochondrion inner membrane</location>
        <topology evidence="2">Multi-pass membrane protein</topology>
    </subcellularLocation>
</comment>
<dbReference type="GO" id="GO:0008121">
    <property type="term" value="F:quinol-cytochrome-c reductase activity"/>
    <property type="evidence" value="ECO:0007669"/>
    <property type="project" value="TreeGrafter"/>
</dbReference>
<comment type="similarity">
    <text evidence="17">Belongs to the cytochrome b family.</text>
</comment>
<dbReference type="SUPFAM" id="SSF81342">
    <property type="entry name" value="Transmembrane di-heme cytochromes"/>
    <property type="match status" value="1"/>
</dbReference>
<dbReference type="Pfam" id="PF00033">
    <property type="entry name" value="Cytochrome_B"/>
    <property type="match status" value="1"/>
</dbReference>
<dbReference type="GO" id="GO:0005743">
    <property type="term" value="C:mitochondrial inner membrane"/>
    <property type="evidence" value="ECO:0007669"/>
    <property type="project" value="UniProtKB-SubCell"/>
</dbReference>
<evidence type="ECO:0000256" key="1">
    <source>
        <dbReference type="ARBA" id="ARBA00002566"/>
    </source>
</evidence>
<dbReference type="SUPFAM" id="SSF81648">
    <property type="entry name" value="a domain/subunit of cytochrome bc1 complex (Ubiquinol-cytochrome c reductase)"/>
    <property type="match status" value="1"/>
</dbReference>
<geneLocation type="mitochondrion" evidence="20"/>
<keyword evidence="6 17" id="KW-0349">Heme</keyword>
<dbReference type="Gene3D" id="1.20.810.10">
    <property type="entry name" value="Cytochrome Bc1 Complex, Chain C"/>
    <property type="match status" value="1"/>
</dbReference>
<feature type="transmembrane region" description="Helical" evidence="17">
    <location>
        <begin position="71"/>
        <end position="89"/>
    </location>
</feature>
<keyword evidence="12 17" id="KW-1133">Transmembrane helix</keyword>
<keyword evidence="16 17" id="KW-0472">Membrane</keyword>
<evidence type="ECO:0000259" key="18">
    <source>
        <dbReference type="PROSITE" id="PS51002"/>
    </source>
</evidence>
<dbReference type="RefSeq" id="YP_009346427.1">
    <property type="nucleotide sequence ID" value="NC_033867.1"/>
</dbReference>
<feature type="transmembrane region" description="Helical" evidence="17">
    <location>
        <begin position="312"/>
        <end position="328"/>
    </location>
</feature>
<evidence type="ECO:0000256" key="7">
    <source>
        <dbReference type="ARBA" id="ARBA00022660"/>
    </source>
</evidence>
<dbReference type="GeneID" id="31080083"/>
<comment type="subunit">
    <text evidence="3">The main subunits of complex b-c1 are: cytochrome b, cytochrome c1 and the Rieske protein.</text>
</comment>
<keyword evidence="7 17" id="KW-0679">Respiratory chain</keyword>
<feature type="domain" description="Cytochrome b/b6 N-terminal region profile" evidence="18">
    <location>
        <begin position="1"/>
        <end position="202"/>
    </location>
</feature>
<evidence type="ECO:0000256" key="10">
    <source>
        <dbReference type="ARBA" id="ARBA00022792"/>
    </source>
</evidence>
<dbReference type="PANTHER" id="PTHR19271:SF16">
    <property type="entry name" value="CYTOCHROME B"/>
    <property type="match status" value="1"/>
</dbReference>
<dbReference type="CTD" id="4519"/>
<dbReference type="InterPro" id="IPR036150">
    <property type="entry name" value="Cyt_b/b6_C_sf"/>
</dbReference>
<keyword evidence="15 17" id="KW-0496">Mitochondrion</keyword>
<dbReference type="EMBL" id="KU746818">
    <property type="protein sequence ID" value="AOT84238.1"/>
    <property type="molecule type" value="Genomic_DNA"/>
</dbReference>
<dbReference type="PROSITE" id="PS51003">
    <property type="entry name" value="CYTB_CTER"/>
    <property type="match status" value="1"/>
</dbReference>
<evidence type="ECO:0000256" key="12">
    <source>
        <dbReference type="ARBA" id="ARBA00022989"/>
    </source>
</evidence>
<dbReference type="PROSITE" id="PS51002">
    <property type="entry name" value="CYTB_NTER"/>
    <property type="match status" value="1"/>
</dbReference>
<evidence type="ECO:0000256" key="17">
    <source>
        <dbReference type="RuleBase" id="RU362117"/>
    </source>
</evidence>
<dbReference type="InterPro" id="IPR016174">
    <property type="entry name" value="Di-haem_cyt_TM"/>
</dbReference>
<evidence type="ECO:0000259" key="19">
    <source>
        <dbReference type="PROSITE" id="PS51003"/>
    </source>
</evidence>
<evidence type="ECO:0000256" key="11">
    <source>
        <dbReference type="ARBA" id="ARBA00022982"/>
    </source>
</evidence>
<gene>
    <name evidence="20" type="primary">CYTB</name>
</gene>
<dbReference type="CDD" id="cd00284">
    <property type="entry name" value="Cytochrome_b_N"/>
    <property type="match status" value="1"/>
</dbReference>
<keyword evidence="5 17" id="KW-0813">Transport</keyword>
<feature type="transmembrane region" description="Helical" evidence="17">
    <location>
        <begin position="279"/>
        <end position="300"/>
    </location>
</feature>
<evidence type="ECO:0000256" key="2">
    <source>
        <dbReference type="ARBA" id="ARBA00004448"/>
    </source>
</evidence>
<feature type="domain" description="Cytochrome b/b6 C-terminal region profile" evidence="19">
    <location>
        <begin position="202"/>
        <end position="366"/>
    </location>
</feature>
<evidence type="ECO:0000256" key="3">
    <source>
        <dbReference type="ARBA" id="ARBA00011649"/>
    </source>
</evidence>
<dbReference type="Pfam" id="PF00032">
    <property type="entry name" value="Cytochrom_B_C"/>
    <property type="match status" value="1"/>
</dbReference>
<keyword evidence="13 17" id="KW-0408">Iron</keyword>
<feature type="transmembrane region" description="Helical" evidence="17">
    <location>
        <begin position="109"/>
        <end position="127"/>
    </location>
</feature>
<evidence type="ECO:0000256" key="9">
    <source>
        <dbReference type="ARBA" id="ARBA00022723"/>
    </source>
</evidence>
<feature type="transmembrane region" description="Helical" evidence="17">
    <location>
        <begin position="170"/>
        <end position="194"/>
    </location>
</feature>
<evidence type="ECO:0000256" key="14">
    <source>
        <dbReference type="ARBA" id="ARBA00023075"/>
    </source>
</evidence>
<dbReference type="InterPro" id="IPR005797">
    <property type="entry name" value="Cyt_b/b6_N"/>
</dbReference>
<evidence type="ECO:0000256" key="8">
    <source>
        <dbReference type="ARBA" id="ARBA00022692"/>
    </source>
</evidence>
<evidence type="ECO:0000256" key="4">
    <source>
        <dbReference type="ARBA" id="ARBA00013531"/>
    </source>
</evidence>
<keyword evidence="14" id="KW-0830">Ubiquinone</keyword>
<evidence type="ECO:0000256" key="15">
    <source>
        <dbReference type="ARBA" id="ARBA00023128"/>
    </source>
</evidence>
<comment type="function">
    <text evidence="1 17">Component of the ubiquinol-cytochrome c reductase complex (complex III or cytochrome b-c1 complex) that is part of the mitochondrial respiratory chain. The b-c1 complex mediates electron transfer from ubiquinol to cytochrome c. Contributes to the generation of a proton gradient across the mitochondrial membrane that is then used for ATP synthesis.</text>
</comment>
<dbReference type="InterPro" id="IPR048259">
    <property type="entry name" value="Cytochrome_b_N_euk/bac"/>
</dbReference>
<evidence type="ECO:0000256" key="13">
    <source>
        <dbReference type="ARBA" id="ARBA00023004"/>
    </source>
</evidence>
<name>A0A1P8C760_9BILA</name>
<evidence type="ECO:0000256" key="5">
    <source>
        <dbReference type="ARBA" id="ARBA00022448"/>
    </source>
</evidence>
<keyword evidence="8 17" id="KW-0812">Transmembrane</keyword>
<dbReference type="InterPro" id="IPR027387">
    <property type="entry name" value="Cytb/b6-like_sf"/>
</dbReference>
<protein>
    <recommendedName>
        <fullName evidence="4 17">Cytochrome b</fullName>
    </recommendedName>
</protein>
<dbReference type="PANTHER" id="PTHR19271">
    <property type="entry name" value="CYTOCHROME B"/>
    <property type="match status" value="1"/>
</dbReference>
<feature type="transmembrane region" description="Helical" evidence="17">
    <location>
        <begin position="24"/>
        <end position="51"/>
    </location>
</feature>
<evidence type="ECO:0000256" key="6">
    <source>
        <dbReference type="ARBA" id="ARBA00022617"/>
    </source>
</evidence>
<dbReference type="GO" id="GO:0006122">
    <property type="term" value="P:mitochondrial electron transport, ubiquinol to cytochrome c"/>
    <property type="evidence" value="ECO:0007669"/>
    <property type="project" value="TreeGrafter"/>
</dbReference>
<keyword evidence="9 17" id="KW-0479">Metal-binding</keyword>